<name>A0ABP4A066_9ACTN</name>
<keyword evidence="1" id="KW-0560">Oxidoreductase</keyword>
<dbReference type="InterPro" id="IPR024031">
    <property type="entry name" value="MSMEG_5819/OxyR"/>
</dbReference>
<keyword evidence="4" id="KW-1185">Reference proteome</keyword>
<comment type="caution">
    <text evidence="3">The sequence shown here is derived from an EMBL/GenBank/DDBJ whole genome shotgun (WGS) entry which is preliminary data.</text>
</comment>
<dbReference type="RefSeq" id="WP_343950832.1">
    <property type="nucleotide sequence ID" value="NZ_BAAAHQ010000015.1"/>
</dbReference>
<evidence type="ECO:0000313" key="3">
    <source>
        <dbReference type="EMBL" id="GAA0929818.1"/>
    </source>
</evidence>
<organism evidence="3 4">
    <name type="scientific">Nonomuraea longicatena</name>
    <dbReference type="NCBI Taxonomy" id="83682"/>
    <lineage>
        <taxon>Bacteria</taxon>
        <taxon>Bacillati</taxon>
        <taxon>Actinomycetota</taxon>
        <taxon>Actinomycetes</taxon>
        <taxon>Streptosporangiales</taxon>
        <taxon>Streptosporangiaceae</taxon>
        <taxon>Nonomuraea</taxon>
    </lineage>
</organism>
<reference evidence="4" key="1">
    <citation type="journal article" date="2019" name="Int. J. Syst. Evol. Microbiol.">
        <title>The Global Catalogue of Microorganisms (GCM) 10K type strain sequencing project: providing services to taxonomists for standard genome sequencing and annotation.</title>
        <authorList>
            <consortium name="The Broad Institute Genomics Platform"/>
            <consortium name="The Broad Institute Genome Sequencing Center for Infectious Disease"/>
            <person name="Wu L."/>
            <person name="Ma J."/>
        </authorList>
    </citation>
    <scope>NUCLEOTIDE SEQUENCE [LARGE SCALE GENOMIC DNA]</scope>
    <source>
        <strain evidence="4">JCM 11136</strain>
    </source>
</reference>
<evidence type="ECO:0000256" key="1">
    <source>
        <dbReference type="ARBA" id="ARBA00023002"/>
    </source>
</evidence>
<dbReference type="Pfam" id="PF01243">
    <property type="entry name" value="PNPOx_N"/>
    <property type="match status" value="1"/>
</dbReference>
<dbReference type="InterPro" id="IPR052019">
    <property type="entry name" value="F420H2_bilvrd_red/Heme_oxyg"/>
</dbReference>
<gene>
    <name evidence="3" type="ORF">GCM10009560_33920</name>
</gene>
<proteinExistence type="predicted"/>
<dbReference type="EMBL" id="BAAAHQ010000015">
    <property type="protein sequence ID" value="GAA0929818.1"/>
    <property type="molecule type" value="Genomic_DNA"/>
</dbReference>
<dbReference type="SUPFAM" id="SSF50475">
    <property type="entry name" value="FMN-binding split barrel"/>
    <property type="match status" value="1"/>
</dbReference>
<dbReference type="InterPro" id="IPR011576">
    <property type="entry name" value="Pyridox_Oxase_N"/>
</dbReference>
<dbReference type="Proteomes" id="UP001501578">
    <property type="component" value="Unassembled WGS sequence"/>
</dbReference>
<sequence>MSVFTEGEIAYLTGQPLGRFATVDAKGRPSARPVGVVFDPAADALVVGGVTGSNMAGSKKFRDVLVNPDVSFVVDDLASVDPWLPRGVEVRGVAETFLDGGVEEGLRLGAPFPFEPAWIRIRPRRIVSWGLTGDAFANEAREVI</sequence>
<dbReference type="Gene3D" id="2.30.110.10">
    <property type="entry name" value="Electron Transport, Fmn-binding Protein, Chain A"/>
    <property type="match status" value="1"/>
</dbReference>
<dbReference type="PANTHER" id="PTHR35176:SF6">
    <property type="entry name" value="HEME OXYGENASE HI_0854-RELATED"/>
    <property type="match status" value="1"/>
</dbReference>
<accession>A0ABP4A066</accession>
<evidence type="ECO:0000313" key="4">
    <source>
        <dbReference type="Proteomes" id="UP001501578"/>
    </source>
</evidence>
<evidence type="ECO:0000259" key="2">
    <source>
        <dbReference type="Pfam" id="PF01243"/>
    </source>
</evidence>
<dbReference type="PANTHER" id="PTHR35176">
    <property type="entry name" value="HEME OXYGENASE HI_0854-RELATED"/>
    <property type="match status" value="1"/>
</dbReference>
<feature type="domain" description="Pyridoxamine 5'-phosphate oxidase N-terminal" evidence="2">
    <location>
        <begin position="11"/>
        <end position="116"/>
    </location>
</feature>
<protein>
    <submittedName>
        <fullName evidence="3">PPOX class F420-dependent oxidoreductase</fullName>
    </submittedName>
</protein>
<dbReference type="InterPro" id="IPR012349">
    <property type="entry name" value="Split_barrel_FMN-bd"/>
</dbReference>
<dbReference type="NCBIfam" id="TIGR04023">
    <property type="entry name" value="PPOX_MSMEG_5819"/>
    <property type="match status" value="1"/>
</dbReference>